<protein>
    <submittedName>
        <fullName evidence="2">DUF1684 domain-containing protein</fullName>
    </submittedName>
</protein>
<feature type="compositionally biased region" description="Low complexity" evidence="1">
    <location>
        <begin position="1"/>
        <end position="10"/>
    </location>
</feature>
<sequence>MTLAETSTTIPTPPPGTAGALPGSSGGVSPAATELDAFARDWQQWHDELETGRRAPHGFLAYTSVNFLDDHPRRFDGVPGVWSTGERGPVVELDPGEVFVIDGVQVSGRHEYGVIGERTFHRAGFGDVVVELSRRGGRDLVRPLYPDHGLRVGYRGTPTFAPHPRWVIEAVFEAEEPRDIPIAAAIPEITHTHSTPGRVRFTIDGESYALTLIARGAGQATLLFRDATSGVTTYAASRTLGVALPSDGTDRVVLDFNRATNLQCAYTDYSPCPLAPAENRLPFAVEAGEKIPLDRTS</sequence>
<dbReference type="InterPro" id="IPR012467">
    <property type="entry name" value="DUF1684"/>
</dbReference>
<evidence type="ECO:0000256" key="1">
    <source>
        <dbReference type="SAM" id="MobiDB-lite"/>
    </source>
</evidence>
<evidence type="ECO:0000313" key="2">
    <source>
        <dbReference type="EMBL" id="MCC2033716.1"/>
    </source>
</evidence>
<dbReference type="EMBL" id="JAGTTN010000006">
    <property type="protein sequence ID" value="MCC2033716.1"/>
    <property type="molecule type" value="Genomic_DNA"/>
</dbReference>
<accession>A0A9X1S3H5</accession>
<evidence type="ECO:0000313" key="3">
    <source>
        <dbReference type="Proteomes" id="UP001139354"/>
    </source>
</evidence>
<keyword evidence="3" id="KW-1185">Reference proteome</keyword>
<gene>
    <name evidence="2" type="ORF">KEC57_16145</name>
</gene>
<comment type="caution">
    <text evidence="2">The sequence shown here is derived from an EMBL/GenBank/DDBJ whole genome shotgun (WGS) entry which is preliminary data.</text>
</comment>
<dbReference type="AlphaFoldDB" id="A0A9X1S3H5"/>
<proteinExistence type="predicted"/>
<dbReference type="PANTHER" id="PTHR41913">
    <property type="entry name" value="DUF1684 DOMAIN-CONTAINING PROTEIN"/>
    <property type="match status" value="1"/>
</dbReference>
<dbReference type="RefSeq" id="WP_229385720.1">
    <property type="nucleotide sequence ID" value="NZ_JAGTTN010000006.1"/>
</dbReference>
<dbReference type="Proteomes" id="UP001139354">
    <property type="component" value="Unassembled WGS sequence"/>
</dbReference>
<reference evidence="2" key="1">
    <citation type="submission" date="2021-04" db="EMBL/GenBank/DDBJ databases">
        <title>Microbacterium tenobrionis sp. nov. and Microbacterium allomyrinae sp. nov., isolated from larvae of Tenobrio molitor and Allomyrina dichotoma, respectively.</title>
        <authorList>
            <person name="Lee S.D."/>
        </authorList>
    </citation>
    <scope>NUCLEOTIDE SEQUENCE</scope>
    <source>
        <strain evidence="2">BWT-G7</strain>
    </source>
</reference>
<name>A0A9X1S3H5_9MICO</name>
<feature type="region of interest" description="Disordered" evidence="1">
    <location>
        <begin position="1"/>
        <end position="30"/>
    </location>
</feature>
<dbReference type="Pfam" id="PF07920">
    <property type="entry name" value="DUF1684"/>
    <property type="match status" value="1"/>
</dbReference>
<organism evidence="2 3">
    <name type="scientific">Microbacterium allomyrinae</name>
    <dbReference type="NCBI Taxonomy" id="2830666"/>
    <lineage>
        <taxon>Bacteria</taxon>
        <taxon>Bacillati</taxon>
        <taxon>Actinomycetota</taxon>
        <taxon>Actinomycetes</taxon>
        <taxon>Micrococcales</taxon>
        <taxon>Microbacteriaceae</taxon>
        <taxon>Microbacterium</taxon>
    </lineage>
</organism>
<dbReference type="PANTHER" id="PTHR41913:SF1">
    <property type="entry name" value="DUF1684 DOMAIN-CONTAINING PROTEIN"/>
    <property type="match status" value="1"/>
</dbReference>